<evidence type="ECO:0000256" key="7">
    <source>
        <dbReference type="PIRNR" id="PIRNR000862"/>
    </source>
</evidence>
<keyword evidence="6" id="KW-0325">Glycoprotein</keyword>
<evidence type="ECO:0000256" key="6">
    <source>
        <dbReference type="ARBA" id="ARBA00023180"/>
    </source>
</evidence>
<dbReference type="InterPro" id="IPR025483">
    <property type="entry name" value="Lipase_euk"/>
</dbReference>
<dbReference type="PANTHER" id="PTHR11005">
    <property type="entry name" value="LYSOSOMAL ACID LIPASE-RELATED"/>
    <property type="match status" value="1"/>
</dbReference>
<protein>
    <recommendedName>
        <fullName evidence="7">Lipase</fullName>
    </recommendedName>
</protein>
<feature type="active site" description="Charge relay system" evidence="8">
    <location>
        <position position="328"/>
    </location>
</feature>
<evidence type="ECO:0000256" key="3">
    <source>
        <dbReference type="ARBA" id="ARBA00022801"/>
    </source>
</evidence>
<evidence type="ECO:0000313" key="11">
    <source>
        <dbReference type="EMBL" id="AGI17575.1"/>
    </source>
</evidence>
<organism evidence="11">
    <name type="scientific">Pyrrhocoris apterus</name>
    <name type="common">Sap sucking bug</name>
    <name type="synonym">Cimex apterus</name>
    <dbReference type="NCBI Taxonomy" id="37000"/>
    <lineage>
        <taxon>Eukaryota</taxon>
        <taxon>Metazoa</taxon>
        <taxon>Ecdysozoa</taxon>
        <taxon>Arthropoda</taxon>
        <taxon>Hexapoda</taxon>
        <taxon>Insecta</taxon>
        <taxon>Pterygota</taxon>
        <taxon>Neoptera</taxon>
        <taxon>Paraneoptera</taxon>
        <taxon>Hemiptera</taxon>
        <taxon>Heteroptera</taxon>
        <taxon>Panheteroptera</taxon>
        <taxon>Pentatomomorpha</taxon>
        <taxon>Pyrrhocoroidea</taxon>
        <taxon>Pyrrhocoridae</taxon>
        <taxon>Pyrrhocoris</taxon>
    </lineage>
</organism>
<feature type="active site" description="Nucleophile" evidence="8">
    <location>
        <position position="168"/>
    </location>
</feature>
<keyword evidence="3 7" id="KW-0378">Hydrolase</keyword>
<accession>M4WJC2</accession>
<keyword evidence="5" id="KW-0443">Lipid metabolism</keyword>
<feature type="domain" description="Partial AB-hydrolase lipase" evidence="10">
    <location>
        <begin position="36"/>
        <end position="92"/>
    </location>
</feature>
<dbReference type="AlphaFoldDB" id="M4WJC2"/>
<evidence type="ECO:0000256" key="2">
    <source>
        <dbReference type="ARBA" id="ARBA00022729"/>
    </source>
</evidence>
<dbReference type="EMBL" id="JX560431">
    <property type="protein sequence ID" value="AGI17575.1"/>
    <property type="molecule type" value="mRNA"/>
</dbReference>
<feature type="active site" description="Charge relay system" evidence="8">
    <location>
        <position position="358"/>
    </location>
</feature>
<comment type="similarity">
    <text evidence="1 7">Belongs to the AB hydrolase superfamily. Lipase family.</text>
</comment>
<dbReference type="GO" id="GO:0016042">
    <property type="term" value="P:lipid catabolic process"/>
    <property type="evidence" value="ECO:0007669"/>
    <property type="project" value="UniProtKB-KW"/>
</dbReference>
<dbReference type="InterPro" id="IPR006693">
    <property type="entry name" value="AB_hydrolase_lipase"/>
</dbReference>
<dbReference type="SUPFAM" id="SSF53474">
    <property type="entry name" value="alpha/beta-Hydrolases"/>
    <property type="match status" value="1"/>
</dbReference>
<evidence type="ECO:0000256" key="1">
    <source>
        <dbReference type="ARBA" id="ARBA00010701"/>
    </source>
</evidence>
<keyword evidence="2 9" id="KW-0732">Signal</keyword>
<dbReference type="Gene3D" id="3.40.50.1820">
    <property type="entry name" value="alpha/beta hydrolase"/>
    <property type="match status" value="1"/>
</dbReference>
<evidence type="ECO:0000256" key="4">
    <source>
        <dbReference type="ARBA" id="ARBA00022963"/>
    </source>
</evidence>
<feature type="chain" id="PRO_5004060626" description="Lipase" evidence="9">
    <location>
        <begin position="24"/>
        <end position="385"/>
    </location>
</feature>
<sequence length="385" mass="44144">MKTSRHFLLWVLVCAGLCQYYISYHLDGEPPPNMKDLVEMNGYSLETYDVETDDGYILGLYRVGSKGADLNNRTVVFLQHGLCAASEIFVSTGIERSLAFLLADRGYDVWLGNNRGNQHSRRHRTLDIDSSEYWDFSYHEMGHHDLSAMIDKALTVSGQEKLEYVGHSLGTHTLLVLLSTRPEYNQKISQGITLAPAVYSRQNKFYYGSYFALYYAKWRVKLWHSNWLPYVEKLGKLPFKFCSPDHPLSYFCYLVYISFGPSNQVHETAFATTLSTALTSTSLKTFAQLALNYDVDKFVRMDPDTNQPIAYDLSLVNTPITLIYSDNDYIARPQNVIRLNSELANSTLYNVPCEHFNHLDYLFGKNVVDLVYKKVIHLLQGNSKY</sequence>
<dbReference type="FunFam" id="3.40.50.1820:FF:000057">
    <property type="entry name" value="Lipase"/>
    <property type="match status" value="1"/>
</dbReference>
<name>M4WJC2_PYRAP</name>
<dbReference type="Pfam" id="PF04083">
    <property type="entry name" value="Abhydro_lipase"/>
    <property type="match status" value="1"/>
</dbReference>
<keyword evidence="4 7" id="KW-0442">Lipid degradation</keyword>
<feature type="signal peptide" evidence="9">
    <location>
        <begin position="1"/>
        <end position="23"/>
    </location>
</feature>
<evidence type="ECO:0000256" key="9">
    <source>
        <dbReference type="SAM" id="SignalP"/>
    </source>
</evidence>
<evidence type="ECO:0000259" key="10">
    <source>
        <dbReference type="Pfam" id="PF04083"/>
    </source>
</evidence>
<proteinExistence type="evidence at transcript level"/>
<evidence type="ECO:0000256" key="5">
    <source>
        <dbReference type="ARBA" id="ARBA00023098"/>
    </source>
</evidence>
<reference evidence="11" key="1">
    <citation type="journal article" date="2013" name="Proc. Natl. Acad. Sci. U.S.A.">
        <title>Autonomous regulation of the insect gut by circadian genes acting downstream of juvenile hormone signaling.</title>
        <authorList>
            <person name="Bajgar A."/>
            <person name="Jindra M."/>
            <person name="Dolezel D."/>
        </authorList>
    </citation>
    <scope>NUCLEOTIDE SEQUENCE</scope>
</reference>
<evidence type="ECO:0000256" key="8">
    <source>
        <dbReference type="PIRSR" id="PIRSR000862-1"/>
    </source>
</evidence>
<dbReference type="PIRSF" id="PIRSF000862">
    <property type="entry name" value="Steryl_ester_lip"/>
    <property type="match status" value="1"/>
</dbReference>
<dbReference type="InterPro" id="IPR029058">
    <property type="entry name" value="AB_hydrolase_fold"/>
</dbReference>
<dbReference type="GO" id="GO:0016788">
    <property type="term" value="F:hydrolase activity, acting on ester bonds"/>
    <property type="evidence" value="ECO:0007669"/>
    <property type="project" value="InterPro"/>
</dbReference>